<organism evidence="17 18">
    <name type="scientific">Pseudonocardia thermophila</name>
    <dbReference type="NCBI Taxonomy" id="1848"/>
    <lineage>
        <taxon>Bacteria</taxon>
        <taxon>Bacillati</taxon>
        <taxon>Actinomycetota</taxon>
        <taxon>Actinomycetes</taxon>
        <taxon>Pseudonocardiales</taxon>
        <taxon>Pseudonocardiaceae</taxon>
        <taxon>Pseudonocardia</taxon>
    </lineage>
</organism>
<dbReference type="Gene3D" id="3.40.50.300">
    <property type="entry name" value="P-loop containing nucleotide triphosphate hydrolases"/>
    <property type="match status" value="1"/>
</dbReference>
<dbReference type="Pfam" id="PF00485">
    <property type="entry name" value="PRK"/>
    <property type="match status" value="1"/>
</dbReference>
<keyword evidence="11 14" id="KW-0067">ATP-binding</keyword>
<dbReference type="UniPathway" id="UPA00241">
    <property type="reaction ID" value="UER00352"/>
</dbReference>
<evidence type="ECO:0000256" key="15">
    <source>
        <dbReference type="RuleBase" id="RU003530"/>
    </source>
</evidence>
<dbReference type="STRING" id="1848.SAMN05443637_101301"/>
<keyword evidence="9 14" id="KW-0547">Nucleotide-binding</keyword>
<evidence type="ECO:0000256" key="7">
    <source>
        <dbReference type="ARBA" id="ARBA00022490"/>
    </source>
</evidence>
<dbReference type="NCBIfam" id="TIGR00554">
    <property type="entry name" value="panK_bact"/>
    <property type="match status" value="1"/>
</dbReference>
<dbReference type="CDD" id="cd02025">
    <property type="entry name" value="PanK"/>
    <property type="match status" value="1"/>
</dbReference>
<evidence type="ECO:0000256" key="12">
    <source>
        <dbReference type="ARBA" id="ARBA00022993"/>
    </source>
</evidence>
<keyword evidence="18" id="KW-1185">Reference proteome</keyword>
<dbReference type="HAMAP" id="MF_00215">
    <property type="entry name" value="Pantothen_kinase_1"/>
    <property type="match status" value="1"/>
</dbReference>
<keyword evidence="8 14" id="KW-0808">Transferase</keyword>
<comment type="catalytic activity">
    <reaction evidence="1 14 15">
        <text>(R)-pantothenate + ATP = (R)-4'-phosphopantothenate + ADP + H(+)</text>
        <dbReference type="Rhea" id="RHEA:16373"/>
        <dbReference type="ChEBI" id="CHEBI:10986"/>
        <dbReference type="ChEBI" id="CHEBI:15378"/>
        <dbReference type="ChEBI" id="CHEBI:29032"/>
        <dbReference type="ChEBI" id="CHEBI:30616"/>
        <dbReference type="ChEBI" id="CHEBI:456216"/>
        <dbReference type="EC" id="2.7.1.33"/>
    </reaction>
</comment>
<evidence type="ECO:0000259" key="16">
    <source>
        <dbReference type="Pfam" id="PF00485"/>
    </source>
</evidence>
<keyword evidence="7 14" id="KW-0963">Cytoplasm</keyword>
<evidence type="ECO:0000256" key="4">
    <source>
        <dbReference type="ARBA" id="ARBA00006087"/>
    </source>
</evidence>
<dbReference type="GO" id="GO:0015937">
    <property type="term" value="P:coenzyme A biosynthetic process"/>
    <property type="evidence" value="ECO:0007669"/>
    <property type="project" value="UniProtKB-UniRule"/>
</dbReference>
<evidence type="ECO:0000256" key="11">
    <source>
        <dbReference type="ARBA" id="ARBA00022840"/>
    </source>
</evidence>
<evidence type="ECO:0000256" key="1">
    <source>
        <dbReference type="ARBA" id="ARBA00001206"/>
    </source>
</evidence>
<dbReference type="OrthoDB" id="1550976at2"/>
<keyword evidence="12 14" id="KW-0173">Coenzyme A biosynthesis</keyword>
<feature type="binding site" evidence="14">
    <location>
        <begin position="103"/>
        <end position="110"/>
    </location>
    <ligand>
        <name>ATP</name>
        <dbReference type="ChEBI" id="CHEBI:30616"/>
    </ligand>
</feature>
<dbReference type="GO" id="GO:0004594">
    <property type="term" value="F:pantothenate kinase activity"/>
    <property type="evidence" value="ECO:0007669"/>
    <property type="project" value="UniProtKB-UniRule"/>
</dbReference>
<dbReference type="EMBL" id="FRAP01000001">
    <property type="protein sequence ID" value="SHJ96109.1"/>
    <property type="molecule type" value="Genomic_DNA"/>
</dbReference>
<sequence>MAGSRIGARNGLARESSSPFVDFDRASWAKLGEATPLPLTAEEVERVRSLGDFVDLNEVRDIYLPLSRLLTLHVQEGARLYRAYRTFLGASGARTPFVIGIAGSVAVGKSTTARLMRLLLARWPQHPRVELVTTDGFLYPNAELERRGLMSRKGFPESFDRRALLRFVTEVKAGRSEVSAPVYSHLSYDIVPGARTVVRRPDILLLEGLNVLQPAQPGPGGRAALAVSDFIDFSVYVDAATEDIRRWYVQRFLRLRETAFRNPESYFRRYAELNEQEAIARAEAIWEEINGPNLEQNIKPTRGRASLVLRKGPDHSVTGIRLRKV</sequence>
<evidence type="ECO:0000313" key="17">
    <source>
        <dbReference type="EMBL" id="SHJ96109.1"/>
    </source>
</evidence>
<dbReference type="EC" id="2.7.1.33" evidence="5 14"/>
<dbReference type="InterPro" id="IPR004566">
    <property type="entry name" value="PanK"/>
</dbReference>
<evidence type="ECO:0000256" key="3">
    <source>
        <dbReference type="ARBA" id="ARBA00005225"/>
    </source>
</evidence>
<evidence type="ECO:0000256" key="8">
    <source>
        <dbReference type="ARBA" id="ARBA00022679"/>
    </source>
</evidence>
<dbReference type="SUPFAM" id="SSF52540">
    <property type="entry name" value="P-loop containing nucleoside triphosphate hydrolases"/>
    <property type="match status" value="1"/>
</dbReference>
<dbReference type="PANTHER" id="PTHR10285">
    <property type="entry name" value="URIDINE KINASE"/>
    <property type="match status" value="1"/>
</dbReference>
<evidence type="ECO:0000256" key="2">
    <source>
        <dbReference type="ARBA" id="ARBA00004496"/>
    </source>
</evidence>
<comment type="subcellular location">
    <subcellularLocation>
        <location evidence="2 14 15">Cytoplasm</location>
    </subcellularLocation>
</comment>
<dbReference type="GO" id="GO:0005737">
    <property type="term" value="C:cytoplasm"/>
    <property type="evidence" value="ECO:0007669"/>
    <property type="project" value="UniProtKB-SubCell"/>
</dbReference>
<dbReference type="Proteomes" id="UP000184363">
    <property type="component" value="Unassembled WGS sequence"/>
</dbReference>
<evidence type="ECO:0000256" key="14">
    <source>
        <dbReference type="HAMAP-Rule" id="MF_00215"/>
    </source>
</evidence>
<evidence type="ECO:0000256" key="9">
    <source>
        <dbReference type="ARBA" id="ARBA00022741"/>
    </source>
</evidence>
<dbReference type="InterPro" id="IPR006083">
    <property type="entry name" value="PRK/URK"/>
</dbReference>
<evidence type="ECO:0000256" key="6">
    <source>
        <dbReference type="ARBA" id="ARBA00015080"/>
    </source>
</evidence>
<evidence type="ECO:0000313" key="18">
    <source>
        <dbReference type="Proteomes" id="UP000184363"/>
    </source>
</evidence>
<gene>
    <name evidence="14" type="primary">coaA</name>
    <name evidence="17" type="ORF">SAMN05443637_101301</name>
</gene>
<accession>A0A1M6NK97</accession>
<dbReference type="InterPro" id="IPR027417">
    <property type="entry name" value="P-loop_NTPase"/>
</dbReference>
<evidence type="ECO:0000256" key="10">
    <source>
        <dbReference type="ARBA" id="ARBA00022777"/>
    </source>
</evidence>
<proteinExistence type="inferred from homology"/>
<feature type="domain" description="Phosphoribulokinase/uridine kinase" evidence="16">
    <location>
        <begin position="98"/>
        <end position="242"/>
    </location>
</feature>
<dbReference type="GO" id="GO:0005524">
    <property type="term" value="F:ATP binding"/>
    <property type="evidence" value="ECO:0007669"/>
    <property type="project" value="UniProtKB-UniRule"/>
</dbReference>
<reference evidence="17 18" key="1">
    <citation type="submission" date="2016-11" db="EMBL/GenBank/DDBJ databases">
        <authorList>
            <person name="Jaros S."/>
            <person name="Januszkiewicz K."/>
            <person name="Wedrychowicz H."/>
        </authorList>
    </citation>
    <scope>NUCLEOTIDE SEQUENCE [LARGE SCALE GENOMIC DNA]</scope>
    <source>
        <strain evidence="17 18">DSM 43832</strain>
    </source>
</reference>
<comment type="similarity">
    <text evidence="4 14 15">Belongs to the prokaryotic pantothenate kinase family.</text>
</comment>
<dbReference type="RefSeq" id="WP_073454982.1">
    <property type="nucleotide sequence ID" value="NZ_CALGVN010000012.1"/>
</dbReference>
<evidence type="ECO:0000256" key="13">
    <source>
        <dbReference type="ARBA" id="ARBA00032866"/>
    </source>
</evidence>
<evidence type="ECO:0000256" key="5">
    <source>
        <dbReference type="ARBA" id="ARBA00012102"/>
    </source>
</evidence>
<protein>
    <recommendedName>
        <fullName evidence="6 14">Pantothenate kinase</fullName>
        <ecNumber evidence="5 14">2.7.1.33</ecNumber>
    </recommendedName>
    <alternativeName>
        <fullName evidence="13 14">Pantothenic acid kinase</fullName>
    </alternativeName>
</protein>
<dbReference type="PIRSF" id="PIRSF000545">
    <property type="entry name" value="Pantothenate_kin"/>
    <property type="match status" value="1"/>
</dbReference>
<keyword evidence="10 14" id="KW-0418">Kinase</keyword>
<name>A0A1M6NK97_PSETH</name>
<dbReference type="AlphaFoldDB" id="A0A1M6NK97"/>
<comment type="pathway">
    <text evidence="3 14 15">Cofactor biosynthesis; coenzyme A biosynthesis; CoA from (R)-pantothenate: step 1/5.</text>
</comment>